<name>A0AAN8FL86_TRICO</name>
<dbReference type="EMBL" id="WIXE01023718">
    <property type="protein sequence ID" value="KAK5966218.1"/>
    <property type="molecule type" value="Genomic_DNA"/>
</dbReference>
<dbReference type="Proteomes" id="UP001331761">
    <property type="component" value="Unassembled WGS sequence"/>
</dbReference>
<dbReference type="AlphaFoldDB" id="A0AAN8FL86"/>
<evidence type="ECO:0000313" key="1">
    <source>
        <dbReference type="EMBL" id="KAK5966218.1"/>
    </source>
</evidence>
<sequence length="98" mass="11224">MSKEMHANEEAHLAKSQCQTLMSSTTAQCTEVREPDTSNVESMPITREHLTLLSQNYENGTYAFCGGRIHVAVSFKLFSRKLILFLCTWFLRANPRRL</sequence>
<protein>
    <submittedName>
        <fullName evidence="1">Uncharacterized protein</fullName>
    </submittedName>
</protein>
<accession>A0AAN8FL86</accession>
<organism evidence="1 2">
    <name type="scientific">Trichostrongylus colubriformis</name>
    <name type="common">Black scour worm</name>
    <dbReference type="NCBI Taxonomy" id="6319"/>
    <lineage>
        <taxon>Eukaryota</taxon>
        <taxon>Metazoa</taxon>
        <taxon>Ecdysozoa</taxon>
        <taxon>Nematoda</taxon>
        <taxon>Chromadorea</taxon>
        <taxon>Rhabditida</taxon>
        <taxon>Rhabditina</taxon>
        <taxon>Rhabditomorpha</taxon>
        <taxon>Strongyloidea</taxon>
        <taxon>Trichostrongylidae</taxon>
        <taxon>Trichostrongylus</taxon>
    </lineage>
</organism>
<proteinExistence type="predicted"/>
<keyword evidence="2" id="KW-1185">Reference proteome</keyword>
<gene>
    <name evidence="1" type="ORF">GCK32_019785</name>
</gene>
<comment type="caution">
    <text evidence="1">The sequence shown here is derived from an EMBL/GenBank/DDBJ whole genome shotgun (WGS) entry which is preliminary data.</text>
</comment>
<reference evidence="1 2" key="1">
    <citation type="submission" date="2019-10" db="EMBL/GenBank/DDBJ databases">
        <title>Assembly and Annotation for the nematode Trichostrongylus colubriformis.</title>
        <authorList>
            <person name="Martin J."/>
        </authorList>
    </citation>
    <scope>NUCLEOTIDE SEQUENCE [LARGE SCALE GENOMIC DNA]</scope>
    <source>
        <strain evidence="1">G859</strain>
        <tissue evidence="1">Whole worm</tissue>
    </source>
</reference>
<evidence type="ECO:0000313" key="2">
    <source>
        <dbReference type="Proteomes" id="UP001331761"/>
    </source>
</evidence>